<comment type="caution">
    <text evidence="1">The sequence shown here is derived from an EMBL/GenBank/DDBJ whole genome shotgun (WGS) entry which is preliminary data.</text>
</comment>
<organism evidence="1 2">
    <name type="scientific">Boeremia exigua</name>
    <dbReference type="NCBI Taxonomy" id="749465"/>
    <lineage>
        <taxon>Eukaryota</taxon>
        <taxon>Fungi</taxon>
        <taxon>Dikarya</taxon>
        <taxon>Ascomycota</taxon>
        <taxon>Pezizomycotina</taxon>
        <taxon>Dothideomycetes</taxon>
        <taxon>Pleosporomycetidae</taxon>
        <taxon>Pleosporales</taxon>
        <taxon>Pleosporineae</taxon>
        <taxon>Didymellaceae</taxon>
        <taxon>Boeremia</taxon>
    </lineage>
</organism>
<proteinExistence type="predicted"/>
<evidence type="ECO:0000313" key="1">
    <source>
        <dbReference type="EMBL" id="KAJ8111002.1"/>
    </source>
</evidence>
<reference evidence="1" key="1">
    <citation type="submission" date="2022-11" db="EMBL/GenBank/DDBJ databases">
        <title>Genome Sequence of Boeremia exigua.</title>
        <authorList>
            <person name="Buettner E."/>
        </authorList>
    </citation>
    <scope>NUCLEOTIDE SEQUENCE</scope>
    <source>
        <strain evidence="1">CU02</strain>
    </source>
</reference>
<keyword evidence="2" id="KW-1185">Reference proteome</keyword>
<sequence length="390" mass="43111">MPPYENTDERRRLNCSDYHAAWVCPLPEIELPSSRLMFDEIHLTPEYDASRDSNQYYCGVIAGHNVVMATLPLGFSGSHHAGRLSGTLFNTFVNIRIALLIGIGGGVPLPNPCDDPLKDIHLGDVVVGWSQDGKAACIHYGWNRDRGDEDLEILGTMEKGDWIVGQGLAKLVSDHDSGETRFAEHLARLKSDGKFAHPGLEHDKLFHAAFKHQGEQQSSCETCSRNPFALVRRPRRASKHIEQFVFHQGRIASGNSVVRDGKRRDKISEICGGVLCVEMEAVGVDIHKKYLVIRGISDYADSHKSDFWQLHAAGNAAVFAKELLQKITPVVVQRTATDHPDSKLVSHAQNEQQQRRSLQEGSVFSGTNQTTSGNIKMVGNINLANGNVSF</sequence>
<evidence type="ECO:0000313" key="2">
    <source>
        <dbReference type="Proteomes" id="UP001153331"/>
    </source>
</evidence>
<gene>
    <name evidence="1" type="ORF">OPT61_g6296</name>
</gene>
<dbReference type="EMBL" id="JAPHNI010000445">
    <property type="protein sequence ID" value="KAJ8111002.1"/>
    <property type="molecule type" value="Genomic_DNA"/>
</dbReference>
<dbReference type="Proteomes" id="UP001153331">
    <property type="component" value="Unassembled WGS sequence"/>
</dbReference>
<protein>
    <submittedName>
        <fullName evidence="1">Uncharacterized protein</fullName>
    </submittedName>
</protein>
<name>A0ACC2I741_9PLEO</name>
<accession>A0ACC2I741</accession>